<sequence>FFDEALTIVETDRRLHAADLQLMQRRMGDNTDTVMRRLRQELEECRALSLVEKEQNAALLAAREAEIEKLRGELKRERRRQRRVEERHRLEFEGVNSEVSLMRQAVRAMEKRVYYSQYHSLSA</sequence>
<dbReference type="RefSeq" id="XP_813240.1">
    <property type="nucleotide sequence ID" value="XM_808147.1"/>
</dbReference>
<evidence type="ECO:0000313" key="2">
    <source>
        <dbReference type="EMBL" id="EAN91389.1"/>
    </source>
</evidence>
<dbReference type="GeneID" id="3544588"/>
<gene>
    <name evidence="2" type="ORF">Tc00.1047053507765.10</name>
</gene>
<keyword evidence="3" id="KW-1185">Reference proteome</keyword>
<dbReference type="InParanoid" id="Q4DFV1"/>
<evidence type="ECO:0000256" key="1">
    <source>
        <dbReference type="SAM" id="Coils"/>
    </source>
</evidence>
<accession>Q4DFV1</accession>
<keyword evidence="1" id="KW-0175">Coiled coil</keyword>
<dbReference type="EMBL" id="AAHK01000527">
    <property type="protein sequence ID" value="EAN91389.1"/>
    <property type="molecule type" value="Genomic_DNA"/>
</dbReference>
<name>Q4DFV1_TRYCC</name>
<feature type="non-terminal residue" evidence="2">
    <location>
        <position position="1"/>
    </location>
</feature>
<dbReference type="KEGG" id="tcr:507765.10"/>
<dbReference type="PaxDb" id="353153-Q4DFV1"/>
<comment type="caution">
    <text evidence="2">The sequence shown here is derived from an EMBL/GenBank/DDBJ whole genome shotgun (WGS) entry which is preliminary data.</text>
</comment>
<dbReference type="Proteomes" id="UP000002296">
    <property type="component" value="Unassembled WGS sequence"/>
</dbReference>
<evidence type="ECO:0000313" key="3">
    <source>
        <dbReference type="Proteomes" id="UP000002296"/>
    </source>
</evidence>
<proteinExistence type="predicted"/>
<protein>
    <submittedName>
        <fullName evidence="2">Uncharacterized protein</fullName>
    </submittedName>
</protein>
<dbReference type="SMR" id="Q4DFV1"/>
<organism evidence="2 3">
    <name type="scientific">Trypanosoma cruzi (strain CL Brener)</name>
    <dbReference type="NCBI Taxonomy" id="353153"/>
    <lineage>
        <taxon>Eukaryota</taxon>
        <taxon>Discoba</taxon>
        <taxon>Euglenozoa</taxon>
        <taxon>Kinetoplastea</taxon>
        <taxon>Metakinetoplastina</taxon>
        <taxon>Trypanosomatida</taxon>
        <taxon>Trypanosomatidae</taxon>
        <taxon>Trypanosoma</taxon>
        <taxon>Schizotrypanum</taxon>
    </lineage>
</organism>
<feature type="coiled-coil region" evidence="1">
    <location>
        <begin position="60"/>
        <end position="87"/>
    </location>
</feature>
<reference evidence="2 3" key="1">
    <citation type="journal article" date="2005" name="Science">
        <title>The genome sequence of Trypanosoma cruzi, etiologic agent of Chagas disease.</title>
        <authorList>
            <person name="El-Sayed N.M."/>
            <person name="Myler P.J."/>
            <person name="Bartholomeu D.C."/>
            <person name="Nilsson D."/>
            <person name="Aggarwal G."/>
            <person name="Tran A.N."/>
            <person name="Ghedin E."/>
            <person name="Worthey E.A."/>
            <person name="Delcher A.L."/>
            <person name="Blandin G."/>
            <person name="Westenberger S.J."/>
            <person name="Caler E."/>
            <person name="Cerqueira G.C."/>
            <person name="Branche C."/>
            <person name="Haas B."/>
            <person name="Anupama A."/>
            <person name="Arner E."/>
            <person name="Aslund L."/>
            <person name="Attipoe P."/>
            <person name="Bontempi E."/>
            <person name="Bringaud F."/>
            <person name="Burton P."/>
            <person name="Cadag E."/>
            <person name="Campbell D.A."/>
            <person name="Carrington M."/>
            <person name="Crabtree J."/>
            <person name="Darban H."/>
            <person name="da Silveira J.F."/>
            <person name="de Jong P."/>
            <person name="Edwards K."/>
            <person name="Englund P.T."/>
            <person name="Fazelina G."/>
            <person name="Feldblyum T."/>
            <person name="Ferella M."/>
            <person name="Frasch A.C."/>
            <person name="Gull K."/>
            <person name="Horn D."/>
            <person name="Hou L."/>
            <person name="Huang Y."/>
            <person name="Kindlund E."/>
            <person name="Klingbeil M."/>
            <person name="Kluge S."/>
            <person name="Koo H."/>
            <person name="Lacerda D."/>
            <person name="Levin M.J."/>
            <person name="Lorenzi H."/>
            <person name="Louie T."/>
            <person name="Machado C.R."/>
            <person name="McCulloch R."/>
            <person name="McKenna A."/>
            <person name="Mizuno Y."/>
            <person name="Mottram J.C."/>
            <person name="Nelson S."/>
            <person name="Ochaya S."/>
            <person name="Osoegawa K."/>
            <person name="Pai G."/>
            <person name="Parsons M."/>
            <person name="Pentony M."/>
            <person name="Pettersson U."/>
            <person name="Pop M."/>
            <person name="Ramirez J.L."/>
            <person name="Rinta J."/>
            <person name="Robertson L."/>
            <person name="Salzberg S.L."/>
            <person name="Sanchez D.O."/>
            <person name="Seyler A."/>
            <person name="Sharma R."/>
            <person name="Shetty J."/>
            <person name="Simpson A.J."/>
            <person name="Sisk E."/>
            <person name="Tammi M.T."/>
            <person name="Tarleton R."/>
            <person name="Teixeira S."/>
            <person name="Van Aken S."/>
            <person name="Vogt C."/>
            <person name="Ward P.N."/>
            <person name="Wickstead B."/>
            <person name="Wortman J."/>
            <person name="White O."/>
            <person name="Fraser C.M."/>
            <person name="Stuart K.D."/>
            <person name="Andersson B."/>
        </authorList>
    </citation>
    <scope>NUCLEOTIDE SEQUENCE [LARGE SCALE GENOMIC DNA]</scope>
    <source>
        <strain evidence="2 3">CL Brener</strain>
    </source>
</reference>
<dbReference type="AlphaFoldDB" id="Q4DFV1"/>